<dbReference type="GO" id="GO:0005886">
    <property type="term" value="C:plasma membrane"/>
    <property type="evidence" value="ECO:0007669"/>
    <property type="project" value="TreeGrafter"/>
</dbReference>
<evidence type="ECO:0000313" key="4">
    <source>
        <dbReference type="Proteomes" id="UP000192591"/>
    </source>
</evidence>
<accession>A0A1V8ZXX2</accession>
<dbReference type="GO" id="GO:0071972">
    <property type="term" value="F:peptidoglycan L,D-transpeptidase activity"/>
    <property type="evidence" value="ECO:0007669"/>
    <property type="project" value="TreeGrafter"/>
</dbReference>
<name>A0A1V8ZXX2_SACPI</name>
<protein>
    <submittedName>
        <fullName evidence="3">Penicillin-binding protein</fullName>
    </submittedName>
</protein>
<proteinExistence type="predicted"/>
<dbReference type="InterPro" id="IPR050515">
    <property type="entry name" value="Beta-lactam/transpept"/>
</dbReference>
<keyword evidence="4" id="KW-1185">Reference proteome</keyword>
<dbReference type="Gene3D" id="3.40.710.10">
    <property type="entry name" value="DD-peptidase/beta-lactamase superfamily"/>
    <property type="match status" value="1"/>
</dbReference>
<feature type="domain" description="NTF2-like N-terminal transpeptidase" evidence="2">
    <location>
        <begin position="20"/>
        <end position="126"/>
    </location>
</feature>
<dbReference type="PANTHER" id="PTHR30627">
    <property type="entry name" value="PEPTIDOGLYCAN D,D-TRANSPEPTIDASE"/>
    <property type="match status" value="1"/>
</dbReference>
<dbReference type="GO" id="GO:0008658">
    <property type="term" value="F:penicillin binding"/>
    <property type="evidence" value="ECO:0007669"/>
    <property type="project" value="InterPro"/>
</dbReference>
<dbReference type="GO" id="GO:0046677">
    <property type="term" value="P:response to antibiotic"/>
    <property type="evidence" value="ECO:0007669"/>
    <property type="project" value="InterPro"/>
</dbReference>
<gene>
    <name evidence="3" type="ORF">B1813_20060</name>
</gene>
<feature type="domain" description="Penicillin-binding protein transpeptidase" evidence="1">
    <location>
        <begin position="314"/>
        <end position="572"/>
    </location>
</feature>
<dbReference type="SUPFAM" id="SSF56601">
    <property type="entry name" value="beta-lactamase/transpeptidase-like"/>
    <property type="match status" value="1"/>
</dbReference>
<sequence>MLLVAALGLSGCGVFGSDGPDEVASAFVAAFAEGDTARAAELTDSPDAARRGLDAVRSALEPQGMDAEVVAVRERGETAEVAYELSWRWARDRRWEYEGRATLRSVGGEWSVAWQPSVVHPRLGQGETVALRTDPPALAPVLDRDGAELLRPDKVVSVLLHPDEAGERLDDVVAALGQALEPLDAGISERSITRGLEETEDGEPYVVAALRSADYGAVEEEIYELPGVRFTSRQRLLSRDRDLGSQLVPAIRAAVAEQVEGKAGWRVVTLGPQGAEVDQLHRTPPEPAEAVRSTVSLRAQQSAEAALADVDGAGAIVALRPDSGDILAVAQNEDADDEGAIALTGRYPPGSTFKIVTAAAALDEGLVSVDEKVDCPATTVIENRLIPNDGEFELGTVPFRAAFARSCNTTFAHLATDLPAESVTEAALRLGIGADFVVPGITTVTGSAEPGDGVVARAEAGFGQGTMLASPFGMALVAATVAHGSTPVPTLLDGARTEATVRGEAPPAGVVDSLRELMRAVVTDGSAAALRDLGDVHGKTGTAQYGDGSRAHGWFVGYRDDVAFAVLLVGADSSGPAVSVAGEFLRGL</sequence>
<evidence type="ECO:0000259" key="1">
    <source>
        <dbReference type="Pfam" id="PF00905"/>
    </source>
</evidence>
<dbReference type="GO" id="GO:0071555">
    <property type="term" value="P:cell wall organization"/>
    <property type="evidence" value="ECO:0007669"/>
    <property type="project" value="TreeGrafter"/>
</dbReference>
<dbReference type="AlphaFoldDB" id="A0A1V8ZXX2"/>
<evidence type="ECO:0000313" key="3">
    <source>
        <dbReference type="EMBL" id="OQO89722.1"/>
    </source>
</evidence>
<dbReference type="InterPro" id="IPR007887">
    <property type="entry name" value="MecA_N"/>
</dbReference>
<organism evidence="3 4">
    <name type="scientific">Saccharomonospora piscinae</name>
    <dbReference type="NCBI Taxonomy" id="687388"/>
    <lineage>
        <taxon>Bacteria</taxon>
        <taxon>Bacillati</taxon>
        <taxon>Actinomycetota</taxon>
        <taxon>Actinomycetes</taxon>
        <taxon>Pseudonocardiales</taxon>
        <taxon>Pseudonocardiaceae</taxon>
        <taxon>Saccharomonospora</taxon>
    </lineage>
</organism>
<dbReference type="PANTHER" id="PTHR30627:SF24">
    <property type="entry name" value="PENICILLIN-BINDING PROTEIN 4B"/>
    <property type="match status" value="1"/>
</dbReference>
<dbReference type="Pfam" id="PF05223">
    <property type="entry name" value="MecA_N"/>
    <property type="match status" value="1"/>
</dbReference>
<dbReference type="InterPro" id="IPR012338">
    <property type="entry name" value="Beta-lactam/transpept-like"/>
</dbReference>
<dbReference type="STRING" id="1962155.B1813_20060"/>
<dbReference type="Proteomes" id="UP000192591">
    <property type="component" value="Unassembled WGS sequence"/>
</dbReference>
<reference evidence="3 4" key="1">
    <citation type="submission" date="2017-02" db="EMBL/GenBank/DDBJ databases">
        <title>Draft genome of Saccharomonospora sp. 154.</title>
        <authorList>
            <person name="Alonso-Carmona G.S."/>
            <person name="De La Haba R."/>
            <person name="Vera-Gargallo B."/>
            <person name="Sandoval-Trujillo A.H."/>
            <person name="Ramirez-Duran N."/>
            <person name="Ventosa A."/>
        </authorList>
    </citation>
    <scope>NUCLEOTIDE SEQUENCE [LARGE SCALE GENOMIC DNA]</scope>
    <source>
        <strain evidence="3 4">LRS4.154</strain>
    </source>
</reference>
<dbReference type="InterPro" id="IPR001460">
    <property type="entry name" value="PCN-bd_Tpept"/>
</dbReference>
<dbReference type="Pfam" id="PF00905">
    <property type="entry name" value="Transpeptidase"/>
    <property type="match status" value="1"/>
</dbReference>
<dbReference type="EMBL" id="MWIH01000009">
    <property type="protein sequence ID" value="OQO89722.1"/>
    <property type="molecule type" value="Genomic_DNA"/>
</dbReference>
<comment type="caution">
    <text evidence="3">The sequence shown here is derived from an EMBL/GenBank/DDBJ whole genome shotgun (WGS) entry which is preliminary data.</text>
</comment>
<evidence type="ECO:0000259" key="2">
    <source>
        <dbReference type="Pfam" id="PF05223"/>
    </source>
</evidence>